<keyword evidence="3 4" id="KW-0658">Purine biosynthesis</keyword>
<dbReference type="UniPathway" id="UPA00074">
    <property type="reaction ID" value="UER00126"/>
</dbReference>
<dbReference type="InterPro" id="IPR002376">
    <property type="entry name" value="Formyl_transf_N"/>
</dbReference>
<feature type="binding site" evidence="4">
    <location>
        <position position="109"/>
    </location>
    <ligand>
        <name>(6R)-10-formyltetrahydrofolate</name>
        <dbReference type="ChEBI" id="CHEBI:195366"/>
    </ligand>
</feature>
<feature type="binding site" evidence="4">
    <location>
        <begin position="14"/>
        <end position="16"/>
    </location>
    <ligand>
        <name>N(1)-(5-phospho-beta-D-ribosyl)glycinamide</name>
        <dbReference type="ChEBI" id="CHEBI:143788"/>
    </ligand>
</feature>
<feature type="active site" description="Proton donor" evidence="4">
    <location>
        <position position="111"/>
    </location>
</feature>
<dbReference type="PANTHER" id="PTHR43369:SF2">
    <property type="entry name" value="PHOSPHORIBOSYLGLYCINAMIDE FORMYLTRANSFERASE"/>
    <property type="match status" value="1"/>
</dbReference>
<comment type="similarity">
    <text evidence="4">Belongs to the GART family.</text>
</comment>
<dbReference type="Pfam" id="PF00551">
    <property type="entry name" value="Formyl_trans_N"/>
    <property type="match status" value="1"/>
</dbReference>
<evidence type="ECO:0000313" key="7">
    <source>
        <dbReference type="Proteomes" id="UP000251075"/>
    </source>
</evidence>
<proteinExistence type="inferred from homology"/>
<feature type="binding site" evidence="4">
    <location>
        <position position="67"/>
    </location>
    <ligand>
        <name>(6R)-10-formyltetrahydrofolate</name>
        <dbReference type="ChEBI" id="CHEBI:195366"/>
    </ligand>
</feature>
<comment type="function">
    <text evidence="4">Catalyzes the transfer of a formyl group from 10-formyltetrahydrofolate to 5-phospho-ribosyl-glycinamide (GAR), producing 5-phospho-ribosyl-N-formylglycinamide (FGAR) and tetrahydrofolate.</text>
</comment>
<evidence type="ECO:0000313" key="6">
    <source>
        <dbReference type="EMBL" id="RAU21048.1"/>
    </source>
</evidence>
<dbReference type="InterPro" id="IPR036477">
    <property type="entry name" value="Formyl_transf_N_sf"/>
</dbReference>
<dbReference type="GO" id="GO:0006189">
    <property type="term" value="P:'de novo' IMP biosynthetic process"/>
    <property type="evidence" value="ECO:0007669"/>
    <property type="project" value="UniProtKB-UniRule"/>
</dbReference>
<evidence type="ECO:0000256" key="3">
    <source>
        <dbReference type="ARBA" id="ARBA00022755"/>
    </source>
</evidence>
<comment type="caution">
    <text evidence="6">The sequence shown here is derived from an EMBL/GenBank/DDBJ whole genome shotgun (WGS) entry which is preliminary data.</text>
</comment>
<dbReference type="NCBIfam" id="TIGR00639">
    <property type="entry name" value="PurN"/>
    <property type="match status" value="1"/>
</dbReference>
<keyword evidence="2 4" id="KW-0808">Transferase</keyword>
<protein>
    <recommendedName>
        <fullName evidence="4">Phosphoribosylglycinamide formyltransferase</fullName>
        <ecNumber evidence="4">2.1.2.2</ecNumber>
    </recommendedName>
    <alternativeName>
        <fullName evidence="4">5'-phosphoribosylglycinamide transformylase</fullName>
    </alternativeName>
    <alternativeName>
        <fullName evidence="4">GAR transformylase</fullName>
        <shortName evidence="4">GART</shortName>
    </alternativeName>
</protein>
<reference evidence="6 7" key="1">
    <citation type="submission" date="2017-11" db="EMBL/GenBank/DDBJ databases">
        <title>Draft genome sequence of magnetotactic bacterium Magnetospirillum kuznetsovii LBB-42.</title>
        <authorList>
            <person name="Grouzdev D.S."/>
            <person name="Rysina M.S."/>
            <person name="Baslerov R.V."/>
            <person name="Koziaeva V."/>
        </authorList>
    </citation>
    <scope>NUCLEOTIDE SEQUENCE [LARGE SCALE GENOMIC DNA]</scope>
    <source>
        <strain evidence="6 7">LBB-42</strain>
    </source>
</reference>
<dbReference type="HAMAP" id="MF_01930">
    <property type="entry name" value="PurN"/>
    <property type="match status" value="1"/>
</dbReference>
<dbReference type="CDD" id="cd08645">
    <property type="entry name" value="FMT_core_GART"/>
    <property type="match status" value="1"/>
</dbReference>
<dbReference type="InterPro" id="IPR004607">
    <property type="entry name" value="GART"/>
</dbReference>
<comment type="pathway">
    <text evidence="1 4">Purine metabolism; IMP biosynthesis via de novo pathway; N(2)-formyl-N(1)-(5-phospho-D-ribosyl)glycinamide from N(1)-(5-phospho-D-ribosyl)glycinamide (10-formyl THF route): step 1/1.</text>
</comment>
<evidence type="ECO:0000259" key="5">
    <source>
        <dbReference type="Pfam" id="PF00551"/>
    </source>
</evidence>
<accession>A0A364NVD8</accession>
<evidence type="ECO:0000256" key="2">
    <source>
        <dbReference type="ARBA" id="ARBA00022679"/>
    </source>
</evidence>
<dbReference type="GO" id="GO:0005829">
    <property type="term" value="C:cytosol"/>
    <property type="evidence" value="ECO:0007669"/>
    <property type="project" value="TreeGrafter"/>
</dbReference>
<evidence type="ECO:0000256" key="1">
    <source>
        <dbReference type="ARBA" id="ARBA00005054"/>
    </source>
</evidence>
<organism evidence="6 7">
    <name type="scientific">Paramagnetospirillum kuznetsovii</name>
    <dbReference type="NCBI Taxonomy" id="2053833"/>
    <lineage>
        <taxon>Bacteria</taxon>
        <taxon>Pseudomonadati</taxon>
        <taxon>Pseudomonadota</taxon>
        <taxon>Alphaproteobacteria</taxon>
        <taxon>Rhodospirillales</taxon>
        <taxon>Magnetospirillaceae</taxon>
        <taxon>Paramagnetospirillum</taxon>
    </lineage>
</organism>
<sequence>MTRRKVGVLVSGRGSNLQALLDACADPAYPAEIVLVISNIPEVYALERARTAGVPTQVIPHKGFASREAFDSEMDKALRAAGVEIVCLAGFMRLLSAGFVESWRGKMINIHPSLLPSFKGLHTHQRAIDAGVKLHGCTVHLVTPDLDDGPILVQSAVPVLAADTEGSLAARVLEQEHKAYPLALRLLAEGRVTLDGARALIRDA</sequence>
<dbReference type="Gene3D" id="3.40.50.170">
    <property type="entry name" value="Formyl transferase, N-terminal domain"/>
    <property type="match status" value="1"/>
</dbReference>
<dbReference type="Proteomes" id="UP000251075">
    <property type="component" value="Unassembled WGS sequence"/>
</dbReference>
<dbReference type="AlphaFoldDB" id="A0A364NVD8"/>
<feature type="binding site" evidence="4">
    <location>
        <begin position="92"/>
        <end position="95"/>
    </location>
    <ligand>
        <name>(6R)-10-formyltetrahydrofolate</name>
        <dbReference type="ChEBI" id="CHEBI:195366"/>
    </ligand>
</feature>
<feature type="domain" description="Formyl transferase N-terminal" evidence="5">
    <location>
        <begin position="5"/>
        <end position="184"/>
    </location>
</feature>
<dbReference type="RefSeq" id="WP_112146110.1">
    <property type="nucleotide sequence ID" value="NZ_PGTO01000013.1"/>
</dbReference>
<dbReference type="SUPFAM" id="SSF53328">
    <property type="entry name" value="Formyltransferase"/>
    <property type="match status" value="1"/>
</dbReference>
<dbReference type="EC" id="2.1.2.2" evidence="4"/>
<dbReference type="GO" id="GO:0004644">
    <property type="term" value="F:phosphoribosylglycinamide formyltransferase activity"/>
    <property type="evidence" value="ECO:0007669"/>
    <property type="project" value="UniProtKB-UniRule"/>
</dbReference>
<comment type="catalytic activity">
    <reaction evidence="4">
        <text>N(1)-(5-phospho-beta-D-ribosyl)glycinamide + (6R)-10-formyltetrahydrofolate = N(2)-formyl-N(1)-(5-phospho-beta-D-ribosyl)glycinamide + (6S)-5,6,7,8-tetrahydrofolate + H(+)</text>
        <dbReference type="Rhea" id="RHEA:15053"/>
        <dbReference type="ChEBI" id="CHEBI:15378"/>
        <dbReference type="ChEBI" id="CHEBI:57453"/>
        <dbReference type="ChEBI" id="CHEBI:143788"/>
        <dbReference type="ChEBI" id="CHEBI:147286"/>
        <dbReference type="ChEBI" id="CHEBI:195366"/>
        <dbReference type="EC" id="2.1.2.2"/>
    </reaction>
</comment>
<gene>
    <name evidence="4" type="primary">purN</name>
    <name evidence="6" type="ORF">CU669_14910</name>
</gene>
<keyword evidence="7" id="KW-1185">Reference proteome</keyword>
<dbReference type="OrthoDB" id="9806170at2"/>
<evidence type="ECO:0000256" key="4">
    <source>
        <dbReference type="HAMAP-Rule" id="MF_01930"/>
    </source>
</evidence>
<dbReference type="PANTHER" id="PTHR43369">
    <property type="entry name" value="PHOSPHORIBOSYLGLYCINAMIDE FORMYLTRANSFERASE"/>
    <property type="match status" value="1"/>
</dbReference>
<feature type="site" description="Raises pKa of active site His" evidence="4">
    <location>
        <position position="147"/>
    </location>
</feature>
<name>A0A364NVD8_9PROT</name>
<dbReference type="EMBL" id="PGTO01000013">
    <property type="protein sequence ID" value="RAU21048.1"/>
    <property type="molecule type" value="Genomic_DNA"/>
</dbReference>